<gene>
    <name evidence="4" type="primary">cheC</name>
    <name evidence="4" type="ORF">GCM10007895_25290</name>
</gene>
<dbReference type="InterPro" id="IPR028976">
    <property type="entry name" value="CheC-like_sf"/>
</dbReference>
<dbReference type="InterPro" id="IPR051469">
    <property type="entry name" value="FliN/MopA/SpaO"/>
</dbReference>
<dbReference type="SUPFAM" id="SSF52172">
    <property type="entry name" value="CheY-like"/>
    <property type="match status" value="1"/>
</dbReference>
<dbReference type="SUPFAM" id="SSF103039">
    <property type="entry name" value="CheC-like"/>
    <property type="match status" value="1"/>
</dbReference>
<dbReference type="Pfam" id="PF00072">
    <property type="entry name" value="Response_reg"/>
    <property type="match status" value="1"/>
</dbReference>
<keyword evidence="5" id="KW-1185">Reference proteome</keyword>
<comment type="caution">
    <text evidence="2">Lacks conserved residue(s) required for the propagation of feature annotation.</text>
</comment>
<dbReference type="Gene3D" id="3.40.50.2300">
    <property type="match status" value="1"/>
</dbReference>
<evidence type="ECO:0000313" key="4">
    <source>
        <dbReference type="EMBL" id="GLP97222.1"/>
    </source>
</evidence>
<protein>
    <submittedName>
        <fullName evidence="4">Response regulator</fullName>
    </submittedName>
</protein>
<dbReference type="AlphaFoldDB" id="A0AA37RZ54"/>
<dbReference type="GO" id="GO:0000160">
    <property type="term" value="P:phosphorelay signal transduction system"/>
    <property type="evidence" value="ECO:0007669"/>
    <property type="project" value="InterPro"/>
</dbReference>
<dbReference type="PANTHER" id="PTHR43484">
    <property type="match status" value="1"/>
</dbReference>
<comment type="caution">
    <text evidence="4">The sequence shown here is derived from an EMBL/GenBank/DDBJ whole genome shotgun (WGS) entry which is preliminary data.</text>
</comment>
<proteinExistence type="predicted"/>
<dbReference type="Gene3D" id="3.40.1550.10">
    <property type="entry name" value="CheC-like"/>
    <property type="match status" value="1"/>
</dbReference>
<dbReference type="Proteomes" id="UP001161422">
    <property type="component" value="Unassembled WGS sequence"/>
</dbReference>
<dbReference type="CDD" id="cd17910">
    <property type="entry name" value="CheC_ClassII"/>
    <property type="match status" value="1"/>
</dbReference>
<dbReference type="PROSITE" id="PS50110">
    <property type="entry name" value="RESPONSE_REGULATORY"/>
    <property type="match status" value="1"/>
</dbReference>
<dbReference type="PANTHER" id="PTHR43484:SF1">
    <property type="entry name" value="FLAGELLAR MOTOR SWITCH PROTEIN FLIN"/>
    <property type="match status" value="1"/>
</dbReference>
<sequence length="281" mass="30782">MPEIDGYQVLEKLQEVGHPASVFVISADIQTGAIQKTQRLGAKDFIQKPLSADRLHQVLYEHKFLESAPVELIQPKALSQRLISQTEIKDALAEMSNLAMGQAAALLSKLLGAFITMPIPKVNVLEVSELTMAIQAAHYDNRVSAICQGFMGKGIAGEALLLFHDASYTDMAKLMGQQLQHANNTRLEVLQDTANVLIGAMLSGIGDQLQVQFSQSHPVVLGQHANIGELLDSNASRWQRTLAIEINYQVQDHNIECDLLLLFGEGSLRNLASNLGYEVTQ</sequence>
<dbReference type="GO" id="GO:0006935">
    <property type="term" value="P:chemotaxis"/>
    <property type="evidence" value="ECO:0007669"/>
    <property type="project" value="UniProtKB-KW"/>
</dbReference>
<organism evidence="4 5">
    <name type="scientific">Paraferrimonas sedimenticola</name>
    <dbReference type="NCBI Taxonomy" id="375674"/>
    <lineage>
        <taxon>Bacteria</taxon>
        <taxon>Pseudomonadati</taxon>
        <taxon>Pseudomonadota</taxon>
        <taxon>Gammaproteobacteria</taxon>
        <taxon>Alteromonadales</taxon>
        <taxon>Ferrimonadaceae</taxon>
        <taxon>Paraferrimonas</taxon>
    </lineage>
</organism>
<evidence type="ECO:0000259" key="3">
    <source>
        <dbReference type="PROSITE" id="PS50110"/>
    </source>
</evidence>
<dbReference type="EMBL" id="BSNC01000006">
    <property type="protein sequence ID" value="GLP97222.1"/>
    <property type="molecule type" value="Genomic_DNA"/>
</dbReference>
<feature type="domain" description="Response regulatory" evidence="3">
    <location>
        <begin position="1"/>
        <end position="63"/>
    </location>
</feature>
<name>A0AA37RZ54_9GAMM</name>
<evidence type="ECO:0000256" key="2">
    <source>
        <dbReference type="PROSITE-ProRule" id="PRU00169"/>
    </source>
</evidence>
<evidence type="ECO:0000313" key="5">
    <source>
        <dbReference type="Proteomes" id="UP001161422"/>
    </source>
</evidence>
<accession>A0AA37RZ54</accession>
<dbReference type="InterPro" id="IPR011006">
    <property type="entry name" value="CheY-like_superfamily"/>
</dbReference>
<reference evidence="4" key="2">
    <citation type="submission" date="2023-01" db="EMBL/GenBank/DDBJ databases">
        <title>Draft genome sequence of Paraferrimonas sedimenticola strain NBRC 101628.</title>
        <authorList>
            <person name="Sun Q."/>
            <person name="Mori K."/>
        </authorList>
    </citation>
    <scope>NUCLEOTIDE SEQUENCE</scope>
    <source>
        <strain evidence="4">NBRC 101628</strain>
    </source>
</reference>
<evidence type="ECO:0000256" key="1">
    <source>
        <dbReference type="ARBA" id="ARBA00022500"/>
    </source>
</evidence>
<dbReference type="InterPro" id="IPR001789">
    <property type="entry name" value="Sig_transdc_resp-reg_receiver"/>
</dbReference>
<keyword evidence="1" id="KW-0145">Chemotaxis</keyword>
<reference evidence="4" key="1">
    <citation type="journal article" date="2014" name="Int. J. Syst. Evol. Microbiol.">
        <title>Complete genome sequence of Corynebacterium casei LMG S-19264T (=DSM 44701T), isolated from a smear-ripened cheese.</title>
        <authorList>
            <consortium name="US DOE Joint Genome Institute (JGI-PGF)"/>
            <person name="Walter F."/>
            <person name="Albersmeier A."/>
            <person name="Kalinowski J."/>
            <person name="Ruckert C."/>
        </authorList>
    </citation>
    <scope>NUCLEOTIDE SEQUENCE</scope>
    <source>
        <strain evidence="4">NBRC 101628</strain>
    </source>
</reference>